<keyword evidence="1" id="KW-0472">Membrane</keyword>
<evidence type="ECO:0000256" key="2">
    <source>
        <dbReference type="SAM" id="SignalP"/>
    </source>
</evidence>
<feature type="signal peptide" evidence="2">
    <location>
        <begin position="1"/>
        <end position="21"/>
    </location>
</feature>
<dbReference type="AlphaFoldDB" id="A0A7C9JK24"/>
<feature type="transmembrane region" description="Helical" evidence="1">
    <location>
        <begin position="93"/>
        <end position="111"/>
    </location>
</feature>
<keyword evidence="1" id="KW-0812">Transmembrane</keyword>
<keyword evidence="2" id="KW-0732">Signal</keyword>
<gene>
    <name evidence="3" type="ORF">D1639_09745</name>
</gene>
<dbReference type="EMBL" id="QWKH01000099">
    <property type="protein sequence ID" value="NBI35302.1"/>
    <property type="molecule type" value="Genomic_DNA"/>
</dbReference>
<organism evidence="3">
    <name type="scientific">Muribaculaceae bacterium Z82</name>
    <dbReference type="NCBI Taxonomy" id="2304548"/>
    <lineage>
        <taxon>Bacteria</taxon>
        <taxon>Pseudomonadati</taxon>
        <taxon>Bacteroidota</taxon>
        <taxon>Bacteroidia</taxon>
        <taxon>Bacteroidales</taxon>
        <taxon>Muribaculaceae</taxon>
    </lineage>
</organism>
<keyword evidence="1" id="KW-1133">Transmembrane helix</keyword>
<comment type="caution">
    <text evidence="3">The sequence shown here is derived from an EMBL/GenBank/DDBJ whole genome shotgun (WGS) entry which is preliminary data.</text>
</comment>
<evidence type="ECO:0000313" key="3">
    <source>
        <dbReference type="EMBL" id="NBI35302.1"/>
    </source>
</evidence>
<name>A0A7C9JK24_9BACT</name>
<sequence>MVLAFALFATVCAGLALGASALVPEAGLPQPIAADSPCPATGCADGRCHDYESVPEPDGATLMTCPESPCTSEECHGWDVLVDRYHKASDASLNLWVVLPVLLVMGLVVVVKRVR</sequence>
<accession>A0A7C9JK24</accession>
<reference evidence="3" key="1">
    <citation type="submission" date="2018-08" db="EMBL/GenBank/DDBJ databases">
        <title>Murine metabolic-syndrome-specific gut microbial biobank.</title>
        <authorList>
            <person name="Liu C."/>
        </authorList>
    </citation>
    <scope>NUCLEOTIDE SEQUENCE [LARGE SCALE GENOMIC DNA]</scope>
    <source>
        <strain evidence="3">Z82</strain>
    </source>
</reference>
<evidence type="ECO:0000256" key="1">
    <source>
        <dbReference type="SAM" id="Phobius"/>
    </source>
</evidence>
<proteinExistence type="predicted"/>
<protein>
    <submittedName>
        <fullName evidence="3">Uncharacterized protein</fullName>
    </submittedName>
</protein>
<feature type="chain" id="PRO_5028869447" evidence="2">
    <location>
        <begin position="22"/>
        <end position="115"/>
    </location>
</feature>